<dbReference type="PANTHER" id="PTHR43163">
    <property type="entry name" value="DIPEPTIDE TRANSPORT SYSTEM PERMEASE PROTEIN DPPB-RELATED"/>
    <property type="match status" value="1"/>
</dbReference>
<protein>
    <submittedName>
        <fullName evidence="10">ABC transporter permease subunit</fullName>
    </submittedName>
</protein>
<feature type="transmembrane region" description="Helical" evidence="8">
    <location>
        <begin position="707"/>
        <end position="733"/>
    </location>
</feature>
<dbReference type="Pfam" id="PF00528">
    <property type="entry name" value="BPD_transp_1"/>
    <property type="match status" value="1"/>
</dbReference>
<dbReference type="PROSITE" id="PS50928">
    <property type="entry name" value="ABC_TM1"/>
    <property type="match status" value="1"/>
</dbReference>
<dbReference type="SUPFAM" id="SSF161098">
    <property type="entry name" value="MetI-like"/>
    <property type="match status" value="1"/>
</dbReference>
<keyword evidence="5 8" id="KW-0812">Transmembrane</keyword>
<accession>A0ABR9ZUF3</accession>
<evidence type="ECO:0000313" key="10">
    <source>
        <dbReference type="EMBL" id="MBF4693510.1"/>
    </source>
</evidence>
<comment type="similarity">
    <text evidence="8">Belongs to the binding-protein-dependent transport system permease family.</text>
</comment>
<dbReference type="Gene3D" id="3.40.630.10">
    <property type="entry name" value="Zn peptidases"/>
    <property type="match status" value="1"/>
</dbReference>
<keyword evidence="2 8" id="KW-0813">Transport</keyword>
<dbReference type="PANTHER" id="PTHR43163:SF4">
    <property type="entry name" value="PUTRESCINE EXPORT SYSTEM PERMEASE PROTEIN SAPB"/>
    <property type="match status" value="1"/>
</dbReference>
<keyword evidence="7 8" id="KW-0472">Membrane</keyword>
<feature type="transmembrane region" description="Helical" evidence="8">
    <location>
        <begin position="497"/>
        <end position="518"/>
    </location>
</feature>
<dbReference type="InterPro" id="IPR035906">
    <property type="entry name" value="MetI-like_sf"/>
</dbReference>
<evidence type="ECO:0000256" key="6">
    <source>
        <dbReference type="ARBA" id="ARBA00022989"/>
    </source>
</evidence>
<gene>
    <name evidence="10" type="ORF">ISU02_10280</name>
</gene>
<feature type="transmembrane region" description="Helical" evidence="8">
    <location>
        <begin position="605"/>
        <end position="627"/>
    </location>
</feature>
<dbReference type="RefSeq" id="WP_194701738.1">
    <property type="nucleotide sequence ID" value="NZ_JADKNH010000005.1"/>
</dbReference>
<evidence type="ECO:0000256" key="8">
    <source>
        <dbReference type="RuleBase" id="RU363032"/>
    </source>
</evidence>
<feature type="transmembrane region" description="Helical" evidence="8">
    <location>
        <begin position="446"/>
        <end position="469"/>
    </location>
</feature>
<evidence type="ECO:0000256" key="4">
    <source>
        <dbReference type="ARBA" id="ARBA00022519"/>
    </source>
</evidence>
<dbReference type="EMBL" id="JADKNH010000005">
    <property type="protein sequence ID" value="MBF4693510.1"/>
    <property type="molecule type" value="Genomic_DNA"/>
</dbReference>
<feature type="domain" description="ABC transmembrane type-1" evidence="9">
    <location>
        <begin position="566"/>
        <end position="763"/>
    </location>
</feature>
<feature type="transmembrane region" description="Helical" evidence="8">
    <location>
        <begin position="639"/>
        <end position="657"/>
    </location>
</feature>
<dbReference type="Gene3D" id="1.10.3720.10">
    <property type="entry name" value="MetI-like"/>
    <property type="match status" value="1"/>
</dbReference>
<sequence>MLFNSPSPFISTFSESHFNEIADKSYNGRAVGSDGHERFEEMLVSHFKALQIAPLEDDYKHDFAMNQIRFDPKSVFSIDDQIAFEINKDFMTLYSPITGPIDYQGDIIFLERNYFNIDPTVLEGKIVVSTFNRLTSEVLNYAYDHKIKGLLILEDSYNRTDIKLDPYYGKHQMDSLYIGRISTNAYVQLRQIAKNHLFEGYHYDENHPNDPISGIIPNAKLSIKDQYPVGNGQNIIGKVEGQSDQYVCFYTAYDGIGAYGEQIYNSALVHLSGVEVLMNLMSYCSDLSEKPQKTIYFAFTDAGALGNQGAEALMAQLPSGGEMINLGIFGTSADGGLFVSSRAPDNSSFGGDSNTNSAVLLLRLYQYFEALGIPVTETQLDAHDSTLQTLSHHVPTIKISQAPNTDAYVGQEIPVDMTSLKAGTDQIAKMVSKAYYKDTDYTFIPFAIRVAALITYAIIVIMLLIRAVFKMNPEYKWFGYELYLSTPYMLLTKMLKALIPTVLMLIIMLFILLIPNYITKTDYNGGYTNYVFHLHAERVVHYLTQITTHFDTVIPKSFRATLWISFKNSVRLFSLSILISLVLGVCIGIYTSIKPRKITTLLQMILYSIPDVLLCLLGLQIIIWLFKYDALGPFTAEQLRLYIVPTIIMSIVPTIYISKMVQLNCSDLLEQPFVYGALSRGVPFGKVIISHLLPMALASLFSTMTSILRIILVNLLIVEYLFSCVGIGTYLITKRADPTYVLLISICLGLMYFVTNLSFKAIAFMINPLQRRAL</sequence>
<organism evidence="10 11">
    <name type="scientific">Fusibacter ferrireducens</name>
    <dbReference type="NCBI Taxonomy" id="2785058"/>
    <lineage>
        <taxon>Bacteria</taxon>
        <taxon>Bacillati</taxon>
        <taxon>Bacillota</taxon>
        <taxon>Clostridia</taxon>
        <taxon>Eubacteriales</taxon>
        <taxon>Eubacteriales Family XII. Incertae Sedis</taxon>
        <taxon>Fusibacter</taxon>
    </lineage>
</organism>
<dbReference type="SUPFAM" id="SSF53187">
    <property type="entry name" value="Zn-dependent exopeptidases"/>
    <property type="match status" value="1"/>
</dbReference>
<feature type="transmembrane region" description="Helical" evidence="8">
    <location>
        <begin position="740"/>
        <end position="766"/>
    </location>
</feature>
<keyword evidence="3" id="KW-1003">Cell membrane</keyword>
<reference evidence="10 11" key="1">
    <citation type="submission" date="2020-11" db="EMBL/GenBank/DDBJ databases">
        <title>Fusibacter basophilias sp. nov.</title>
        <authorList>
            <person name="Qiu D."/>
        </authorList>
    </citation>
    <scope>NUCLEOTIDE SEQUENCE [LARGE SCALE GENOMIC DNA]</scope>
    <source>
        <strain evidence="10 11">Q10-2</strain>
    </source>
</reference>
<keyword evidence="4" id="KW-0997">Cell inner membrane</keyword>
<dbReference type="InterPro" id="IPR000515">
    <property type="entry name" value="MetI-like"/>
</dbReference>
<keyword evidence="11" id="KW-1185">Reference proteome</keyword>
<comment type="caution">
    <text evidence="10">The sequence shown here is derived from an EMBL/GenBank/DDBJ whole genome shotgun (WGS) entry which is preliminary data.</text>
</comment>
<evidence type="ECO:0000256" key="5">
    <source>
        <dbReference type="ARBA" id="ARBA00022692"/>
    </source>
</evidence>
<feature type="transmembrane region" description="Helical" evidence="8">
    <location>
        <begin position="572"/>
        <end position="593"/>
    </location>
</feature>
<dbReference type="CDD" id="cd06261">
    <property type="entry name" value="TM_PBP2"/>
    <property type="match status" value="1"/>
</dbReference>
<evidence type="ECO:0000259" key="9">
    <source>
        <dbReference type="PROSITE" id="PS50928"/>
    </source>
</evidence>
<evidence type="ECO:0000313" key="11">
    <source>
        <dbReference type="Proteomes" id="UP000614200"/>
    </source>
</evidence>
<evidence type="ECO:0000256" key="1">
    <source>
        <dbReference type="ARBA" id="ARBA00004429"/>
    </source>
</evidence>
<proteinExistence type="inferred from homology"/>
<comment type="subcellular location">
    <subcellularLocation>
        <location evidence="1">Cell inner membrane</location>
        <topology evidence="1">Multi-pass membrane protein</topology>
    </subcellularLocation>
    <subcellularLocation>
        <location evidence="8">Cell membrane</location>
        <topology evidence="8">Multi-pass membrane protein</topology>
    </subcellularLocation>
</comment>
<evidence type="ECO:0000256" key="3">
    <source>
        <dbReference type="ARBA" id="ARBA00022475"/>
    </source>
</evidence>
<evidence type="ECO:0000256" key="2">
    <source>
        <dbReference type="ARBA" id="ARBA00022448"/>
    </source>
</evidence>
<evidence type="ECO:0000256" key="7">
    <source>
        <dbReference type="ARBA" id="ARBA00023136"/>
    </source>
</evidence>
<name>A0ABR9ZUF3_9FIRM</name>
<dbReference type="Proteomes" id="UP000614200">
    <property type="component" value="Unassembled WGS sequence"/>
</dbReference>
<keyword evidence="6 8" id="KW-1133">Transmembrane helix</keyword>